<dbReference type="InterPro" id="IPR001279">
    <property type="entry name" value="Metallo-B-lactamas"/>
</dbReference>
<evidence type="ECO:0000313" key="9">
    <source>
        <dbReference type="EMBL" id="TPX52194.1"/>
    </source>
</evidence>
<evidence type="ECO:0000313" key="10">
    <source>
        <dbReference type="Proteomes" id="UP000317494"/>
    </source>
</evidence>
<comment type="caution">
    <text evidence="9">The sequence shown here is derived from an EMBL/GenBank/DDBJ whole genome shotgun (WGS) entry which is preliminary data.</text>
</comment>
<dbReference type="EMBL" id="QEAN01000042">
    <property type="protein sequence ID" value="TPX52194.1"/>
    <property type="molecule type" value="Genomic_DNA"/>
</dbReference>
<keyword evidence="10" id="KW-1185">Reference proteome</keyword>
<dbReference type="AlphaFoldDB" id="A0A507DKL6"/>
<dbReference type="STRING" id="286115.A0A507DKL6"/>
<feature type="compositionally biased region" description="Polar residues" evidence="6">
    <location>
        <begin position="97"/>
        <end position="110"/>
    </location>
</feature>
<dbReference type="SUPFAM" id="SSF56281">
    <property type="entry name" value="Metallo-hydrolase/oxidoreductase"/>
    <property type="match status" value="1"/>
</dbReference>
<dbReference type="GO" id="GO:0035312">
    <property type="term" value="F:5'-3' DNA exonuclease activity"/>
    <property type="evidence" value="ECO:0007669"/>
    <property type="project" value="TreeGrafter"/>
</dbReference>
<keyword evidence="5" id="KW-0539">Nucleus</keyword>
<keyword evidence="7" id="KW-0732">Signal</keyword>
<reference evidence="9 10" key="1">
    <citation type="journal article" date="2019" name="Sci. Rep.">
        <title>Comparative genomics of chytrid fungi reveal insights into the obligate biotrophic and pathogenic lifestyle of Synchytrium endobioticum.</title>
        <authorList>
            <person name="van de Vossenberg B.T.L.H."/>
            <person name="Warris S."/>
            <person name="Nguyen H.D.T."/>
            <person name="van Gent-Pelzer M.P.E."/>
            <person name="Joly D.L."/>
            <person name="van de Geest H.C."/>
            <person name="Bonants P.J.M."/>
            <person name="Smith D.S."/>
            <person name="Levesque C.A."/>
            <person name="van der Lee T.A.J."/>
        </authorList>
    </citation>
    <scope>NUCLEOTIDE SEQUENCE [LARGE SCALE GENOMIC DNA]</scope>
    <source>
        <strain evidence="9 10">MB42</strain>
    </source>
</reference>
<dbReference type="FunFam" id="3.40.50.12650:FF:000001">
    <property type="entry name" value="DNA cross-link repair 1A"/>
    <property type="match status" value="1"/>
</dbReference>
<dbReference type="GO" id="GO:0005634">
    <property type="term" value="C:nucleus"/>
    <property type="evidence" value="ECO:0007669"/>
    <property type="project" value="UniProtKB-SubCell"/>
</dbReference>
<evidence type="ECO:0000256" key="3">
    <source>
        <dbReference type="ARBA" id="ARBA00022763"/>
    </source>
</evidence>
<evidence type="ECO:0000259" key="8">
    <source>
        <dbReference type="SMART" id="SM00849"/>
    </source>
</evidence>
<evidence type="ECO:0000256" key="6">
    <source>
        <dbReference type="SAM" id="MobiDB-lite"/>
    </source>
</evidence>
<dbReference type="VEuPathDB" id="FungiDB:SeMB42_g01589"/>
<accession>A0A507DKL6</accession>
<dbReference type="InterPro" id="IPR011084">
    <property type="entry name" value="DRMBL"/>
</dbReference>
<keyword evidence="4" id="KW-0234">DNA repair</keyword>
<dbReference type="GO" id="GO:0036297">
    <property type="term" value="P:interstrand cross-link repair"/>
    <property type="evidence" value="ECO:0007669"/>
    <property type="project" value="TreeGrafter"/>
</dbReference>
<comment type="similarity">
    <text evidence="2">Belongs to the DNA repair metallo-beta-lactamase (DRMBL) family.</text>
</comment>
<gene>
    <name evidence="9" type="ORF">SeMB42_g01589</name>
</gene>
<feature type="compositionally biased region" description="Basic and acidic residues" evidence="6">
    <location>
        <begin position="707"/>
        <end position="733"/>
    </location>
</feature>
<proteinExistence type="inferred from homology"/>
<evidence type="ECO:0000256" key="4">
    <source>
        <dbReference type="ARBA" id="ARBA00023204"/>
    </source>
</evidence>
<feature type="compositionally biased region" description="Low complexity" evidence="6">
    <location>
        <begin position="68"/>
        <end position="81"/>
    </location>
</feature>
<feature type="chain" id="PRO_5021237471" description="Metallo-beta-lactamase domain-containing protein" evidence="7">
    <location>
        <begin position="28"/>
        <end position="733"/>
    </location>
</feature>
<dbReference type="CDD" id="cd16273">
    <property type="entry name" value="SNM1A-1C-like_MBL-fold"/>
    <property type="match status" value="1"/>
</dbReference>
<feature type="domain" description="Metallo-beta-lactamase" evidence="8">
    <location>
        <begin position="169"/>
        <end position="425"/>
    </location>
</feature>
<feature type="region of interest" description="Disordered" evidence="6">
    <location>
        <begin position="679"/>
        <end position="733"/>
    </location>
</feature>
<organism evidence="9 10">
    <name type="scientific">Synchytrium endobioticum</name>
    <dbReference type="NCBI Taxonomy" id="286115"/>
    <lineage>
        <taxon>Eukaryota</taxon>
        <taxon>Fungi</taxon>
        <taxon>Fungi incertae sedis</taxon>
        <taxon>Chytridiomycota</taxon>
        <taxon>Chytridiomycota incertae sedis</taxon>
        <taxon>Chytridiomycetes</taxon>
        <taxon>Synchytriales</taxon>
        <taxon>Synchytriaceae</taxon>
        <taxon>Synchytrium</taxon>
    </lineage>
</organism>
<keyword evidence="3" id="KW-0227">DNA damage</keyword>
<dbReference type="InterPro" id="IPR036866">
    <property type="entry name" value="RibonucZ/Hydroxyglut_hydro"/>
</dbReference>
<evidence type="ECO:0000256" key="2">
    <source>
        <dbReference type="ARBA" id="ARBA00010304"/>
    </source>
</evidence>
<dbReference type="SMART" id="SM00849">
    <property type="entry name" value="Lactamase_B"/>
    <property type="match status" value="1"/>
</dbReference>
<dbReference type="GO" id="GO:0003684">
    <property type="term" value="F:damaged DNA binding"/>
    <property type="evidence" value="ECO:0007669"/>
    <property type="project" value="TreeGrafter"/>
</dbReference>
<dbReference type="Pfam" id="PF07522">
    <property type="entry name" value="DRMBL"/>
    <property type="match status" value="1"/>
</dbReference>
<dbReference type="Proteomes" id="UP000317494">
    <property type="component" value="Unassembled WGS sequence"/>
</dbReference>
<name>A0A507DKL6_9FUNG</name>
<comment type="subcellular location">
    <subcellularLocation>
        <location evidence="1">Nucleus</location>
    </subcellularLocation>
</comment>
<feature type="compositionally biased region" description="Basic residues" evidence="6">
    <location>
        <begin position="42"/>
        <end position="57"/>
    </location>
</feature>
<dbReference type="PANTHER" id="PTHR23240">
    <property type="entry name" value="DNA CROSS-LINK REPAIR PROTEIN PSO2/SNM1-RELATED"/>
    <property type="match status" value="1"/>
</dbReference>
<dbReference type="GO" id="GO:0006303">
    <property type="term" value="P:double-strand break repair via nonhomologous end joining"/>
    <property type="evidence" value="ECO:0007669"/>
    <property type="project" value="TreeGrafter"/>
</dbReference>
<evidence type="ECO:0000256" key="5">
    <source>
        <dbReference type="ARBA" id="ARBA00023242"/>
    </source>
</evidence>
<dbReference type="Gene3D" id="3.40.50.12650">
    <property type="match status" value="1"/>
</dbReference>
<feature type="compositionally biased region" description="Polar residues" evidence="6">
    <location>
        <begin position="697"/>
        <end position="706"/>
    </location>
</feature>
<feature type="signal peptide" evidence="7">
    <location>
        <begin position="1"/>
        <end position="27"/>
    </location>
</feature>
<evidence type="ECO:0000256" key="1">
    <source>
        <dbReference type="ARBA" id="ARBA00004123"/>
    </source>
</evidence>
<evidence type="ECO:0000256" key="7">
    <source>
        <dbReference type="SAM" id="SignalP"/>
    </source>
</evidence>
<dbReference type="PANTHER" id="PTHR23240:SF6">
    <property type="entry name" value="DNA CROSS-LINK REPAIR 1A PROTEIN"/>
    <property type="match status" value="1"/>
</dbReference>
<protein>
    <recommendedName>
        <fullName evidence="8">Metallo-beta-lactamase domain-containing protein</fullName>
    </recommendedName>
</protein>
<sequence length="733" mass="81895">MRLYPIYSIARLPLETLLRLVLVLVTMDDPDDDFEDTPAVVGKRKARSSPRGPKRARASPPIPKPKASKSSNKSSKSSARKLPILEDNQQTIHVFVSTSSSQPAQSVTDSAQHKSDHSSTVHVPRHPYVSNANEGHDESTIALLESLQDDAAGDDMALQYGCREEVSENFALYVVKCWMQKMLIDTSIHVWTYKHSEASHYCLRDSNSKLCNEPQSHSKIATLKVNPFNADSQRSSRVLKKPLASAATPSLVPATPTATENDHKPWFISKSGLCPWYKKIPNSTFTVDAFRYGKIPGCTAYFLSHFHSDHYGGLTKQFAHGPIYCSKVTANLVVGQLRVRADYVEALPMNEQVQVENAFVTLIDANHCPGATLFLFEIRQQSGIVARYLHTGDFRAHTMHIDNPLLNSNRLDLCYLDTTYLKPVHKFPPQDLVVKALEDLTRRVIVNNESIQDVVAGKPEPSSNKVDRSPPSIMKVFLSRAKANTVAVSPKRRTANQKRTLVVCGSYSIGKERVFIGVAKALSTKIYAESYKRRLLSMLEDPELDALITTKPDEADVHVVTMGSLNKETLTKFLQDNKSVSAIIALRPTGWTFRPDKYVAANDTKPFTVTSLKPVYHSAQIVTIPVPYSEHSSFPELATFVTSLDIGRIIPTVNVGNPKARAEMQRWFDTWEKERIAKRKVTDGGSEDNRNGDDETLQSYLSQETSHVGKYEGTNGKDVDEVRKEEGERRESR</sequence>
<feature type="region of interest" description="Disordered" evidence="6">
    <location>
        <begin position="32"/>
        <end position="83"/>
    </location>
</feature>
<dbReference type="Gene3D" id="3.60.15.10">
    <property type="entry name" value="Ribonuclease Z/Hydroxyacylglutathione hydrolase-like"/>
    <property type="match status" value="1"/>
</dbReference>
<feature type="region of interest" description="Disordered" evidence="6">
    <location>
        <begin position="97"/>
        <end position="125"/>
    </location>
</feature>